<dbReference type="Gene3D" id="6.10.250.1770">
    <property type="match status" value="1"/>
</dbReference>
<dbReference type="GO" id="GO:0000028">
    <property type="term" value="P:ribosomal small subunit assembly"/>
    <property type="evidence" value="ECO:0007669"/>
    <property type="project" value="EnsemblFungi"/>
</dbReference>
<dbReference type="AlphaFoldDB" id="G0VAU0"/>
<dbReference type="KEGG" id="ncs:NCAS_0B08830"/>
<dbReference type="GO" id="GO:0032545">
    <property type="term" value="C:CURI complex"/>
    <property type="evidence" value="ECO:0007669"/>
    <property type="project" value="EnsemblFungi"/>
</dbReference>
<feature type="domain" description="Rrp7 RRM-like N-terminal" evidence="4">
    <location>
        <begin position="14"/>
        <end position="177"/>
    </location>
</feature>
<name>G0VAU0_NAUCA</name>
<dbReference type="GO" id="GO:0032040">
    <property type="term" value="C:small-subunit processome"/>
    <property type="evidence" value="ECO:0007669"/>
    <property type="project" value="EnsemblFungi"/>
</dbReference>
<evidence type="ECO:0008006" key="7">
    <source>
        <dbReference type="Google" id="ProtNLM"/>
    </source>
</evidence>
<dbReference type="GO" id="GO:0042790">
    <property type="term" value="P:nucleolar large rRNA transcription by RNA polymerase I"/>
    <property type="evidence" value="ECO:0007669"/>
    <property type="project" value="EnsemblFungi"/>
</dbReference>
<evidence type="ECO:0000313" key="6">
    <source>
        <dbReference type="Proteomes" id="UP000001640"/>
    </source>
</evidence>
<feature type="domain" description="Ribosomal RNA-processing protein 7 C-terminal" evidence="3">
    <location>
        <begin position="182"/>
        <end position="303"/>
    </location>
</feature>
<dbReference type="GO" id="GO:0019843">
    <property type="term" value="F:rRNA binding"/>
    <property type="evidence" value="ECO:0007669"/>
    <property type="project" value="EnsemblFungi"/>
</dbReference>
<dbReference type="STRING" id="1064592.G0VAU0"/>
<dbReference type="OrthoDB" id="5390at2759"/>
<dbReference type="Pfam" id="PF17799">
    <property type="entry name" value="RRM_Rrp7"/>
    <property type="match status" value="1"/>
</dbReference>
<dbReference type="OMA" id="GIHKWIA"/>
<dbReference type="PANTHER" id="PTHR13191">
    <property type="entry name" value="RIBOSOMAL RNA PROCESSING PROTEIN 7-RELATED"/>
    <property type="match status" value="1"/>
</dbReference>
<keyword evidence="2" id="KW-0175">Coiled coil</keyword>
<evidence type="ECO:0000313" key="5">
    <source>
        <dbReference type="EMBL" id="CCC68967.1"/>
    </source>
</evidence>
<dbReference type="GO" id="GO:0060962">
    <property type="term" value="P:regulation of ribosomal protein gene transcription by RNA polymerase II"/>
    <property type="evidence" value="ECO:0007669"/>
    <property type="project" value="EnsemblFungi"/>
</dbReference>
<evidence type="ECO:0000256" key="1">
    <source>
        <dbReference type="ARBA" id="ARBA00006110"/>
    </source>
</evidence>
<sequence length="304" mass="35942">MNANDELSKIDCMKNGFLVIPFKLPEVLKKPMLKDAFHYMFIKKHQTKQESEMNSLFVVNIPLLTNLDIMKTVTAKICERYDTMAHVENLLYNDEFGLNEINLSALTSDLLTDTNDQSESRFTPRNTALLKFIDESSLNNCFNALKKYSQIDRKKKVDELLEWEFTSPSMNTFINFYKPIDLEYLKNDVYEHLKIFEQRELEEQENVQSSIVDEDGFTLVVGKNTKSLNSIRKKILNRNPLSKYENKVSKQMPNAIDKKAKQDFYRFQVRERKKQEINQLLNKFKEDQEKIKVMKAKRKFNPYK</sequence>
<organism evidence="5 6">
    <name type="scientific">Naumovozyma castellii</name>
    <name type="common">Yeast</name>
    <name type="synonym">Saccharomyces castellii</name>
    <dbReference type="NCBI Taxonomy" id="27288"/>
    <lineage>
        <taxon>Eukaryota</taxon>
        <taxon>Fungi</taxon>
        <taxon>Dikarya</taxon>
        <taxon>Ascomycota</taxon>
        <taxon>Saccharomycotina</taxon>
        <taxon>Saccharomycetes</taxon>
        <taxon>Saccharomycetales</taxon>
        <taxon>Saccharomycetaceae</taxon>
        <taxon>Naumovozyma</taxon>
    </lineage>
</organism>
<dbReference type="RefSeq" id="XP_003675337.1">
    <property type="nucleotide sequence ID" value="XM_003675289.1"/>
</dbReference>
<dbReference type="InParanoid" id="G0VAU0"/>
<dbReference type="GeneID" id="96902523"/>
<dbReference type="Proteomes" id="UP000001640">
    <property type="component" value="Chromosome 2"/>
</dbReference>
<dbReference type="Pfam" id="PF12923">
    <property type="entry name" value="RRP7"/>
    <property type="match status" value="1"/>
</dbReference>
<dbReference type="GO" id="GO:0006364">
    <property type="term" value="P:rRNA processing"/>
    <property type="evidence" value="ECO:0007669"/>
    <property type="project" value="EnsemblFungi"/>
</dbReference>
<accession>G0VAU0</accession>
<comment type="similarity">
    <text evidence="1">Belongs to the RRP7 family.</text>
</comment>
<gene>
    <name evidence="5" type="primary">NCAS0B08830</name>
    <name evidence="5" type="ordered locus">NCAS_0B08830</name>
</gene>
<proteinExistence type="inferred from homology"/>
<dbReference type="InterPro" id="IPR040447">
    <property type="entry name" value="RRM_Rrp7"/>
</dbReference>
<dbReference type="GO" id="GO:0034456">
    <property type="term" value="C:UTP-C complex"/>
    <property type="evidence" value="ECO:0007669"/>
    <property type="project" value="EnsemblFungi"/>
</dbReference>
<keyword evidence="6" id="KW-1185">Reference proteome</keyword>
<dbReference type="InterPro" id="IPR024326">
    <property type="entry name" value="RRP7_C"/>
</dbReference>
<dbReference type="EMBL" id="HE576753">
    <property type="protein sequence ID" value="CCC68967.1"/>
    <property type="molecule type" value="Genomic_DNA"/>
</dbReference>
<evidence type="ECO:0000259" key="3">
    <source>
        <dbReference type="Pfam" id="PF12923"/>
    </source>
</evidence>
<feature type="coiled-coil region" evidence="2">
    <location>
        <begin position="270"/>
        <end position="297"/>
    </location>
</feature>
<dbReference type="InterPro" id="IPR040446">
    <property type="entry name" value="RRP7"/>
</dbReference>
<evidence type="ECO:0000259" key="4">
    <source>
        <dbReference type="Pfam" id="PF17799"/>
    </source>
</evidence>
<reference evidence="5 6" key="1">
    <citation type="journal article" date="2011" name="Proc. Natl. Acad. Sci. U.S.A.">
        <title>Evolutionary erosion of yeast sex chromosomes by mating-type switching accidents.</title>
        <authorList>
            <person name="Gordon J.L."/>
            <person name="Armisen D."/>
            <person name="Proux-Wera E."/>
            <person name="Oheigeartaigh S.S."/>
            <person name="Byrne K.P."/>
            <person name="Wolfe K.H."/>
        </authorList>
    </citation>
    <scope>NUCLEOTIDE SEQUENCE [LARGE SCALE GENOMIC DNA]</scope>
    <source>
        <strain evidence="6">ATCC 76901 / BCRC 22586 / CBS 4309 / NBRC 1992 / NRRL Y-12630</strain>
    </source>
</reference>
<dbReference type="Gene3D" id="6.10.250.2760">
    <property type="match status" value="1"/>
</dbReference>
<dbReference type="PANTHER" id="PTHR13191:SF0">
    <property type="entry name" value="RIBOSOMAL RNA-PROCESSING PROTEIN 7 HOMOLOG A-RELATED"/>
    <property type="match status" value="1"/>
</dbReference>
<evidence type="ECO:0000256" key="2">
    <source>
        <dbReference type="SAM" id="Coils"/>
    </source>
</evidence>
<dbReference type="eggNOG" id="KOG4008">
    <property type="taxonomic scope" value="Eukaryota"/>
</dbReference>
<dbReference type="HOGENOM" id="CLU_053375_0_0_1"/>
<reference key="2">
    <citation type="submission" date="2011-08" db="EMBL/GenBank/DDBJ databases">
        <title>Genome sequence of Naumovozyma castellii.</title>
        <authorList>
            <person name="Gordon J.L."/>
            <person name="Armisen D."/>
            <person name="Proux-Wera E."/>
            <person name="OhEigeartaigh S.S."/>
            <person name="Byrne K.P."/>
            <person name="Wolfe K.H."/>
        </authorList>
    </citation>
    <scope>NUCLEOTIDE SEQUENCE</scope>
    <source>
        <strain>Type strain:CBS 4309</strain>
    </source>
</reference>
<protein>
    <recommendedName>
        <fullName evidence="7">Ribosomal RNA-processing protein 7 C-terminal domain-containing protein</fullName>
    </recommendedName>
</protein>
<dbReference type="FunCoup" id="G0VAU0">
    <property type="interactions" value="306"/>
</dbReference>